<proteinExistence type="predicted"/>
<organism evidence="2 3">
    <name type="scientific">Entomortierella chlamydospora</name>
    <dbReference type="NCBI Taxonomy" id="101097"/>
    <lineage>
        <taxon>Eukaryota</taxon>
        <taxon>Fungi</taxon>
        <taxon>Fungi incertae sedis</taxon>
        <taxon>Mucoromycota</taxon>
        <taxon>Mortierellomycotina</taxon>
        <taxon>Mortierellomycetes</taxon>
        <taxon>Mortierellales</taxon>
        <taxon>Mortierellaceae</taxon>
        <taxon>Entomortierella</taxon>
    </lineage>
</organism>
<keyword evidence="3" id="KW-1185">Reference proteome</keyword>
<feature type="non-terminal residue" evidence="2">
    <location>
        <position position="1"/>
    </location>
</feature>
<accession>A0A9P6MGX4</accession>
<dbReference type="AlphaFoldDB" id="A0A9P6MGX4"/>
<name>A0A9P6MGX4_9FUNG</name>
<evidence type="ECO:0000256" key="1">
    <source>
        <dbReference type="SAM" id="MobiDB-lite"/>
    </source>
</evidence>
<comment type="caution">
    <text evidence="2">The sequence shown here is derived from an EMBL/GenBank/DDBJ whole genome shotgun (WGS) entry which is preliminary data.</text>
</comment>
<dbReference type="EMBL" id="JAAAID010003247">
    <property type="protein sequence ID" value="KAF9999474.1"/>
    <property type="molecule type" value="Genomic_DNA"/>
</dbReference>
<evidence type="ECO:0000313" key="2">
    <source>
        <dbReference type="EMBL" id="KAF9999474.1"/>
    </source>
</evidence>
<sequence>MLVTSMQQCFLSNPKDHELDSFHTNDLQTALTERVIESKSGSIRNTADRQSRRRGTYRSRNRSIDEMSAGALLSATPCSEATPLTRFVAPALSSPPKRRKADRPSVTGRALQCAQREMVPASGTVIEDVLYAAGSDKVSCSTWMTTRQKHCFKREIISDPPPYENRRELTGEYLDKCTEVASIEDMKKILEKRQYDPECKIIYYCIDQ</sequence>
<feature type="compositionally biased region" description="Basic residues" evidence="1">
    <location>
        <begin position="51"/>
        <end position="61"/>
    </location>
</feature>
<reference evidence="2" key="1">
    <citation type="journal article" date="2020" name="Fungal Divers.">
        <title>Resolving the Mortierellaceae phylogeny through synthesis of multi-gene phylogenetics and phylogenomics.</title>
        <authorList>
            <person name="Vandepol N."/>
            <person name="Liber J."/>
            <person name="Desiro A."/>
            <person name="Na H."/>
            <person name="Kennedy M."/>
            <person name="Barry K."/>
            <person name="Grigoriev I.V."/>
            <person name="Miller A.N."/>
            <person name="O'Donnell K."/>
            <person name="Stajich J.E."/>
            <person name="Bonito G."/>
        </authorList>
    </citation>
    <scope>NUCLEOTIDE SEQUENCE</scope>
    <source>
        <strain evidence="2">NRRL 2769</strain>
    </source>
</reference>
<dbReference type="Proteomes" id="UP000703661">
    <property type="component" value="Unassembled WGS sequence"/>
</dbReference>
<protein>
    <submittedName>
        <fullName evidence="2">Uncharacterized protein</fullName>
    </submittedName>
</protein>
<gene>
    <name evidence="2" type="ORF">BGZ80_006558</name>
</gene>
<evidence type="ECO:0000313" key="3">
    <source>
        <dbReference type="Proteomes" id="UP000703661"/>
    </source>
</evidence>
<feature type="region of interest" description="Disordered" evidence="1">
    <location>
        <begin position="38"/>
        <end position="62"/>
    </location>
</feature>